<proteinExistence type="predicted"/>
<evidence type="ECO:0000313" key="1">
    <source>
        <dbReference type="EMBL" id="KAI9897921.1"/>
    </source>
</evidence>
<evidence type="ECO:0000313" key="2">
    <source>
        <dbReference type="Proteomes" id="UP001163324"/>
    </source>
</evidence>
<comment type="caution">
    <text evidence="1">The sequence shown here is derived from an EMBL/GenBank/DDBJ whole genome shotgun (WGS) entry which is preliminary data.</text>
</comment>
<accession>A0ACC0UUX1</accession>
<dbReference type="EMBL" id="CM047946">
    <property type="protein sequence ID" value="KAI9897921.1"/>
    <property type="molecule type" value="Genomic_DNA"/>
</dbReference>
<protein>
    <submittedName>
        <fullName evidence="1">Uncharacterized protein</fullName>
    </submittedName>
</protein>
<gene>
    <name evidence="1" type="ORF">N3K66_007777</name>
</gene>
<sequence length="357" mass="39292">MAESSRPPANCFVAAARHVYNPIGFSKGYNFVLWFVFAGALMGFVLARLMFLDYHGVFCNPDSSEGAAPGECWSYGSEAYLQIGMKLHLYTIIPGGFLACLQFVPVIRHKVIMFHRLNGYLVILLSLAGTAGAFMIANVSFGGGLDVQAGIGMIGIAFVVSLAMALYNIKVLQLEQHRAWMLRAWFYAGSIITTRIVMISAARIISVWNSQWKAMSCEKLASFYDSFEAMRGVYPSCTSADDWAAVKADMNGGTAENSGAALYVSFGIGLWISVVLHAVGIEIYLHLTPAEFERLRKISYRRQVEVGFKRPGRAGLTADRLGDSQLWTPARQQAESELELVQGPNGLVKLRSDVEER</sequence>
<organism evidence="1 2">
    <name type="scientific">Trichothecium roseum</name>
    <dbReference type="NCBI Taxonomy" id="47278"/>
    <lineage>
        <taxon>Eukaryota</taxon>
        <taxon>Fungi</taxon>
        <taxon>Dikarya</taxon>
        <taxon>Ascomycota</taxon>
        <taxon>Pezizomycotina</taxon>
        <taxon>Sordariomycetes</taxon>
        <taxon>Hypocreomycetidae</taxon>
        <taxon>Hypocreales</taxon>
        <taxon>Hypocreales incertae sedis</taxon>
        <taxon>Trichothecium</taxon>
    </lineage>
</organism>
<dbReference type="Proteomes" id="UP001163324">
    <property type="component" value="Chromosome 7"/>
</dbReference>
<reference evidence="1" key="1">
    <citation type="submission" date="2022-10" db="EMBL/GenBank/DDBJ databases">
        <title>Complete Genome of Trichothecium roseum strain YXFP-22015, a Plant Pathogen Isolated from Citrus.</title>
        <authorList>
            <person name="Wang Y."/>
            <person name="Zhu L."/>
        </authorList>
    </citation>
    <scope>NUCLEOTIDE SEQUENCE</scope>
    <source>
        <strain evidence="1">YXFP-22015</strain>
    </source>
</reference>
<keyword evidence="2" id="KW-1185">Reference proteome</keyword>
<name>A0ACC0UUX1_9HYPO</name>